<feature type="region of interest" description="Disordered" evidence="1">
    <location>
        <begin position="1"/>
        <end position="20"/>
    </location>
</feature>
<sequence>MTDAGAGRGGDPMNAPEGSTERISLRAELGAAPDPDFTLVLPPGWIRRSVDGAVEKDMLGAMRSRLMQAHRPDLYAQMDRLLRDAFTQMRRVEAVAMFVPSADASEALYLPASLTASIQRAPAGENLDAVVREAIAERGATALLEDKRFLRMETDEVQTLEGERVAVTTVMYLTPIPGSQRRRALRLVLVIMRPVDVPADDPPMVAMRTLFDLCVSTLAWLPAGDAASA</sequence>
<evidence type="ECO:0000313" key="3">
    <source>
        <dbReference type="Proteomes" id="UP000033740"/>
    </source>
</evidence>
<comment type="caution">
    <text evidence="2">The sequence shown here is derived from an EMBL/GenBank/DDBJ whole genome shotgun (WGS) entry which is preliminary data.</text>
</comment>
<dbReference type="AlphaFoldDB" id="A0A0F0LFV0"/>
<dbReference type="Proteomes" id="UP000033740">
    <property type="component" value="Unassembled WGS sequence"/>
</dbReference>
<feature type="compositionally biased region" description="Gly residues" evidence="1">
    <location>
        <begin position="1"/>
        <end position="10"/>
    </location>
</feature>
<gene>
    <name evidence="2" type="ORF">RS86_02571</name>
</gene>
<proteinExistence type="predicted"/>
<reference evidence="2 3" key="1">
    <citation type="submission" date="2015-02" db="EMBL/GenBank/DDBJ databases">
        <title>Draft genome sequences of ten Microbacterium spp. with emphasis on heavy metal contaminated environments.</title>
        <authorList>
            <person name="Corretto E."/>
        </authorList>
    </citation>
    <scope>NUCLEOTIDE SEQUENCE [LARGE SCALE GENOMIC DNA]</scope>
    <source>
        <strain evidence="2 3">ARN176</strain>
    </source>
</reference>
<keyword evidence="3" id="KW-1185">Reference proteome</keyword>
<dbReference type="STRING" id="582680.RS86_02571"/>
<protein>
    <recommendedName>
        <fullName evidence="4">Protein TPRXL</fullName>
    </recommendedName>
</protein>
<dbReference type="EMBL" id="JYIX01000037">
    <property type="protein sequence ID" value="KJL32102.1"/>
    <property type="molecule type" value="Genomic_DNA"/>
</dbReference>
<dbReference type="PATRIC" id="fig|582680.6.peg.2640"/>
<evidence type="ECO:0008006" key="4">
    <source>
        <dbReference type="Google" id="ProtNLM"/>
    </source>
</evidence>
<evidence type="ECO:0000313" key="2">
    <source>
        <dbReference type="EMBL" id="KJL32102.1"/>
    </source>
</evidence>
<evidence type="ECO:0000256" key="1">
    <source>
        <dbReference type="SAM" id="MobiDB-lite"/>
    </source>
</evidence>
<accession>A0A0F0LFV0</accession>
<name>A0A0F0LFV0_9MICO</name>
<organism evidence="2 3">
    <name type="scientific">Microbacterium azadirachtae</name>
    <dbReference type="NCBI Taxonomy" id="582680"/>
    <lineage>
        <taxon>Bacteria</taxon>
        <taxon>Bacillati</taxon>
        <taxon>Actinomycetota</taxon>
        <taxon>Actinomycetes</taxon>
        <taxon>Micrococcales</taxon>
        <taxon>Microbacteriaceae</taxon>
        <taxon>Microbacterium</taxon>
    </lineage>
</organism>